<dbReference type="GeneID" id="71769264"/>
<comment type="caution">
    <text evidence="1">The sequence shown here is derived from an EMBL/GenBank/DDBJ whole genome shotgun (WGS) entry which is preliminary data.</text>
</comment>
<dbReference type="AlphaFoldDB" id="A0A9Q5ZE55"/>
<dbReference type="EMBL" id="LAHD01000017">
    <property type="protein sequence ID" value="PHK05209.1"/>
    <property type="molecule type" value="Genomic_DNA"/>
</dbReference>
<sequence length="84" mass="9617">MFSAQLICQTWQRQYNRLPDALIVENCQQVGGHFSQCEDVNSPGFSIESVIFQSVTELMAELTQPQKPMHLNIVVQRKNPLQIN</sequence>
<dbReference type="RefSeq" id="WP_244918216.1">
    <property type="nucleotide sequence ID" value="NZ_LAHD01000017.1"/>
</dbReference>
<accession>A0A9Q5ZE55</accession>
<evidence type="ECO:0000313" key="2">
    <source>
        <dbReference type="Proteomes" id="UP000222310"/>
    </source>
</evidence>
<reference evidence="1 2" key="1">
    <citation type="submission" date="2015-02" db="EMBL/GenBank/DDBJ databases">
        <title>Nostoc linckia genome annotation.</title>
        <authorList>
            <person name="Zhou Z."/>
        </authorList>
    </citation>
    <scope>NUCLEOTIDE SEQUENCE [LARGE SCALE GENOMIC DNA]</scope>
    <source>
        <strain evidence="2">z8</strain>
    </source>
</reference>
<evidence type="ECO:0000313" key="1">
    <source>
        <dbReference type="EMBL" id="PHK05209.1"/>
    </source>
</evidence>
<gene>
    <name evidence="1" type="ORF">VF08_08450</name>
</gene>
<organism evidence="1 2">
    <name type="scientific">Nostoc linckia z8</name>
    <dbReference type="NCBI Taxonomy" id="1628746"/>
    <lineage>
        <taxon>Bacteria</taxon>
        <taxon>Bacillati</taxon>
        <taxon>Cyanobacteriota</taxon>
        <taxon>Cyanophyceae</taxon>
        <taxon>Nostocales</taxon>
        <taxon>Nostocaceae</taxon>
        <taxon>Nostoc</taxon>
    </lineage>
</organism>
<name>A0A9Q5ZE55_NOSLI</name>
<dbReference type="Proteomes" id="UP000222310">
    <property type="component" value="Unassembled WGS sequence"/>
</dbReference>
<protein>
    <submittedName>
        <fullName evidence="1">Uncharacterized protein</fullName>
    </submittedName>
</protein>
<proteinExistence type="predicted"/>